<reference evidence="4 5" key="1">
    <citation type="submission" date="2020-03" db="EMBL/GenBank/DDBJ databases">
        <title>Genomic Encyclopedia of Type Strains, Phase IV (KMG-IV): sequencing the most valuable type-strain genomes for metagenomic binning, comparative biology and taxonomic classification.</title>
        <authorList>
            <person name="Goeker M."/>
        </authorList>
    </citation>
    <scope>NUCLEOTIDE SEQUENCE [LARGE SCALE GENOMIC DNA]</scope>
    <source>
        <strain evidence="4 5">DSM 105096</strain>
    </source>
</reference>
<evidence type="ECO:0000256" key="2">
    <source>
        <dbReference type="SAM" id="MobiDB-lite"/>
    </source>
</evidence>
<dbReference type="NCBIfam" id="NF041951">
    <property type="entry name" value="phage_RstR"/>
    <property type="match status" value="1"/>
</dbReference>
<dbReference type="Proteomes" id="UP000770785">
    <property type="component" value="Unassembled WGS sequence"/>
</dbReference>
<organism evidence="4 5">
    <name type="scientific">Neolewinella antarctica</name>
    <dbReference type="NCBI Taxonomy" id="442734"/>
    <lineage>
        <taxon>Bacteria</taxon>
        <taxon>Pseudomonadati</taxon>
        <taxon>Bacteroidota</taxon>
        <taxon>Saprospiria</taxon>
        <taxon>Saprospirales</taxon>
        <taxon>Lewinellaceae</taxon>
        <taxon>Neolewinella</taxon>
    </lineage>
</organism>
<accession>A0ABX0XDW6</accession>
<sequence length="110" mass="11989">MKFADKMTQARKDKGLSRSELGEKLGTSSAVVGRYERAEMAPSIEVAAKIARELDVSLDYLAGNSPLAVKDTKMISRLEGIAAMPEQARDQVLHVIDALIFKAKFDGHLA</sequence>
<dbReference type="SMART" id="SM00530">
    <property type="entry name" value="HTH_XRE"/>
    <property type="match status" value="1"/>
</dbReference>
<dbReference type="Pfam" id="PF01381">
    <property type="entry name" value="HTH_3"/>
    <property type="match status" value="1"/>
</dbReference>
<dbReference type="InterPro" id="IPR049639">
    <property type="entry name" value="RstR"/>
</dbReference>
<gene>
    <name evidence="4" type="ORF">GGR27_003023</name>
</gene>
<keyword evidence="5" id="KW-1185">Reference proteome</keyword>
<proteinExistence type="predicted"/>
<protein>
    <submittedName>
        <fullName evidence="4">Ribosome-binding protein aMBF1 (Putative translation factor)</fullName>
    </submittedName>
</protein>
<evidence type="ECO:0000256" key="1">
    <source>
        <dbReference type="ARBA" id="ARBA00023125"/>
    </source>
</evidence>
<dbReference type="SUPFAM" id="SSF47413">
    <property type="entry name" value="lambda repressor-like DNA-binding domains"/>
    <property type="match status" value="1"/>
</dbReference>
<dbReference type="InterPro" id="IPR010982">
    <property type="entry name" value="Lambda_DNA-bd_dom_sf"/>
</dbReference>
<name>A0ABX0XDW6_9BACT</name>
<dbReference type="PANTHER" id="PTHR46558:SF11">
    <property type="entry name" value="HTH-TYPE TRANSCRIPTIONAL REGULATOR XRE"/>
    <property type="match status" value="1"/>
</dbReference>
<evidence type="ECO:0000259" key="3">
    <source>
        <dbReference type="PROSITE" id="PS50943"/>
    </source>
</evidence>
<evidence type="ECO:0000313" key="5">
    <source>
        <dbReference type="Proteomes" id="UP000770785"/>
    </source>
</evidence>
<dbReference type="RefSeq" id="WP_168038670.1">
    <property type="nucleotide sequence ID" value="NZ_JAATJH010000005.1"/>
</dbReference>
<dbReference type="PROSITE" id="PS50943">
    <property type="entry name" value="HTH_CROC1"/>
    <property type="match status" value="1"/>
</dbReference>
<comment type="caution">
    <text evidence="4">The sequence shown here is derived from an EMBL/GenBank/DDBJ whole genome shotgun (WGS) entry which is preliminary data.</text>
</comment>
<feature type="region of interest" description="Disordered" evidence="2">
    <location>
        <begin position="1"/>
        <end position="21"/>
    </location>
</feature>
<dbReference type="InterPro" id="IPR001387">
    <property type="entry name" value="Cro/C1-type_HTH"/>
</dbReference>
<feature type="domain" description="HTH cro/C1-type" evidence="3">
    <location>
        <begin position="7"/>
        <end position="61"/>
    </location>
</feature>
<keyword evidence="1" id="KW-0238">DNA-binding</keyword>
<dbReference type="Gene3D" id="1.10.260.40">
    <property type="entry name" value="lambda repressor-like DNA-binding domains"/>
    <property type="match status" value="1"/>
</dbReference>
<evidence type="ECO:0000313" key="4">
    <source>
        <dbReference type="EMBL" id="NJC27506.1"/>
    </source>
</evidence>
<dbReference type="PANTHER" id="PTHR46558">
    <property type="entry name" value="TRACRIPTIONAL REGULATORY PROTEIN-RELATED-RELATED"/>
    <property type="match status" value="1"/>
</dbReference>
<dbReference type="CDD" id="cd00093">
    <property type="entry name" value="HTH_XRE"/>
    <property type="match status" value="1"/>
</dbReference>
<dbReference type="EMBL" id="JAATJH010000005">
    <property type="protein sequence ID" value="NJC27506.1"/>
    <property type="molecule type" value="Genomic_DNA"/>
</dbReference>